<dbReference type="EMBL" id="JAVIZX010000001">
    <property type="protein sequence ID" value="MDR6214564.1"/>
    <property type="molecule type" value="Genomic_DNA"/>
</dbReference>
<feature type="region of interest" description="Disordered" evidence="1">
    <location>
        <begin position="242"/>
        <end position="273"/>
    </location>
</feature>
<evidence type="ECO:0000313" key="2">
    <source>
        <dbReference type="EMBL" id="MDR6214564.1"/>
    </source>
</evidence>
<reference evidence="2 3" key="1">
    <citation type="submission" date="2023-08" db="EMBL/GenBank/DDBJ databases">
        <title>Functional and genomic diversity of the sorghum phyllosphere microbiome.</title>
        <authorList>
            <person name="Shade A."/>
        </authorList>
    </citation>
    <scope>NUCLEOTIDE SEQUENCE [LARGE SCALE GENOMIC DNA]</scope>
    <source>
        <strain evidence="2 3">SORGH_AS_0335</strain>
    </source>
</reference>
<accession>A0ABU1IBF9</accession>
<evidence type="ECO:0000313" key="3">
    <source>
        <dbReference type="Proteomes" id="UP001267710"/>
    </source>
</evidence>
<keyword evidence="3" id="KW-1185">Reference proteome</keyword>
<protein>
    <submittedName>
        <fullName evidence="2">Uncharacterized protein</fullName>
    </submittedName>
</protein>
<dbReference type="Proteomes" id="UP001267710">
    <property type="component" value="Unassembled WGS sequence"/>
</dbReference>
<comment type="caution">
    <text evidence="2">The sequence shown here is derived from an EMBL/GenBank/DDBJ whole genome shotgun (WGS) entry which is preliminary data.</text>
</comment>
<feature type="region of interest" description="Disordered" evidence="1">
    <location>
        <begin position="118"/>
        <end position="151"/>
    </location>
</feature>
<proteinExistence type="predicted"/>
<evidence type="ECO:0000256" key="1">
    <source>
        <dbReference type="SAM" id="MobiDB-lite"/>
    </source>
</evidence>
<name>A0ABU1IBF9_9BURK</name>
<gene>
    <name evidence="2" type="ORF">QE399_002253</name>
</gene>
<feature type="region of interest" description="Disordered" evidence="1">
    <location>
        <begin position="186"/>
        <end position="210"/>
    </location>
</feature>
<organism evidence="2 3">
    <name type="scientific">Paracidovorax wautersii</name>
    <dbReference type="NCBI Taxonomy" id="1177982"/>
    <lineage>
        <taxon>Bacteria</taxon>
        <taxon>Pseudomonadati</taxon>
        <taxon>Pseudomonadota</taxon>
        <taxon>Betaproteobacteria</taxon>
        <taxon>Burkholderiales</taxon>
        <taxon>Comamonadaceae</taxon>
        <taxon>Paracidovorax</taxon>
    </lineage>
</organism>
<sequence>MRGRCGRGWRGWGLESLKLKLGLALMWCALAAIVFDRCCGVVSRCRVSARRPRFFSLLRQRKEPKRKASLLPVSPSLRYGAACDARAGRAAVELTALQSSSVRTATASQFTRHARSDAHAPCLRSASRHGQKGTRTPHTGHRCARPGSGRPSAVLARVDSQRPSVCAEEHRARGGRVCRRTHPLRDLTRRGCPSGARQRAASSTAPPRDRAPQVALFAAGERGRRQQGRPFFAYFLSAKRKKVSAPPGAYPGPGKQTSQKIKNDSCMRLSHKR</sequence>